<evidence type="ECO:0000256" key="1">
    <source>
        <dbReference type="SAM" id="MobiDB-lite"/>
    </source>
</evidence>
<reference evidence="3" key="1">
    <citation type="journal article" date="2015" name="PLoS Genet.">
        <title>Genome Sequence and Transcriptome Analyses of Chrysochromulina tobin: Metabolic Tools for Enhanced Algal Fitness in the Prominent Order Prymnesiales (Haptophyceae).</title>
        <authorList>
            <person name="Hovde B.T."/>
            <person name="Deodato C.R."/>
            <person name="Hunsperger H.M."/>
            <person name="Ryken S.A."/>
            <person name="Yost W."/>
            <person name="Jha R.K."/>
            <person name="Patterson J."/>
            <person name="Monnat R.J. Jr."/>
            <person name="Barlow S.B."/>
            <person name="Starkenburg S.R."/>
            <person name="Cattolico R.A."/>
        </authorList>
    </citation>
    <scope>NUCLEOTIDE SEQUENCE</scope>
    <source>
        <strain evidence="3">CCMP291</strain>
    </source>
</reference>
<accession>A0A0M0LQM6</accession>
<feature type="region of interest" description="Disordered" evidence="1">
    <location>
        <begin position="139"/>
        <end position="191"/>
    </location>
</feature>
<comment type="caution">
    <text evidence="2">The sequence shown here is derived from an EMBL/GenBank/DDBJ whole genome shotgun (WGS) entry which is preliminary data.</text>
</comment>
<dbReference type="AlphaFoldDB" id="A0A0M0LQM6"/>
<dbReference type="Proteomes" id="UP000037460">
    <property type="component" value="Unassembled WGS sequence"/>
</dbReference>
<organism evidence="2 3">
    <name type="scientific">Chrysochromulina tobinii</name>
    <dbReference type="NCBI Taxonomy" id="1460289"/>
    <lineage>
        <taxon>Eukaryota</taxon>
        <taxon>Haptista</taxon>
        <taxon>Haptophyta</taxon>
        <taxon>Prymnesiophyceae</taxon>
        <taxon>Prymnesiales</taxon>
        <taxon>Chrysochromulinaceae</taxon>
        <taxon>Chrysochromulina</taxon>
    </lineage>
</organism>
<evidence type="ECO:0000313" key="3">
    <source>
        <dbReference type="Proteomes" id="UP000037460"/>
    </source>
</evidence>
<keyword evidence="3" id="KW-1185">Reference proteome</keyword>
<sequence length="191" mass="20006">MGGGLGGSQLSPAAPPRIINPFHDVGNCGAGAPSLFAAAPSAAAAAEWGSSPPDREVARKERVRQETREQIPHLTKMKQKLCQYSASFSRLASDALLVGWDADFECALLRLEEDVACLHRKEASLAALDTALDPIDPDTRALVADGTSPPPPLAMGSDAEDAEDDAEEDAEEDAEDDAGLGRASLARWASA</sequence>
<feature type="compositionally biased region" description="Acidic residues" evidence="1">
    <location>
        <begin position="158"/>
        <end position="178"/>
    </location>
</feature>
<evidence type="ECO:0000313" key="2">
    <source>
        <dbReference type="EMBL" id="KOO53301.1"/>
    </source>
</evidence>
<gene>
    <name evidence="2" type="ORF">Ctob_015333</name>
</gene>
<name>A0A0M0LQM6_9EUKA</name>
<proteinExistence type="predicted"/>
<protein>
    <submittedName>
        <fullName evidence="2">Uncharacterized protein</fullName>
    </submittedName>
</protein>
<dbReference type="EMBL" id="JWZX01000291">
    <property type="protein sequence ID" value="KOO53301.1"/>
    <property type="molecule type" value="Genomic_DNA"/>
</dbReference>